<dbReference type="EMBL" id="JAHIBW010000005">
    <property type="protein sequence ID" value="KAG7310771.1"/>
    <property type="molecule type" value="Genomic_DNA"/>
</dbReference>
<reference evidence="2 3" key="1">
    <citation type="submission" date="2021-06" db="EMBL/GenBank/DDBJ databases">
        <title>A haploid diamondback moth (Plutella xylostella L.) genome assembly resolves 31 chromosomes and identifies a diamide resistance mutation.</title>
        <authorList>
            <person name="Ward C.M."/>
            <person name="Perry K.D."/>
            <person name="Baker G."/>
            <person name="Powis K."/>
            <person name="Heckel D.G."/>
            <person name="Baxter S.W."/>
        </authorList>
    </citation>
    <scope>NUCLEOTIDE SEQUENCE [LARGE SCALE GENOMIC DNA]</scope>
    <source>
        <strain evidence="2 3">LV</strain>
        <tissue evidence="2">Single pupa</tissue>
    </source>
</reference>
<protein>
    <submittedName>
        <fullName evidence="2">Uncharacterized protein</fullName>
    </submittedName>
</protein>
<keyword evidence="1" id="KW-0732">Signal</keyword>
<gene>
    <name evidence="2" type="ORF">JYU34_003585</name>
</gene>
<comment type="caution">
    <text evidence="2">The sequence shown here is derived from an EMBL/GenBank/DDBJ whole genome shotgun (WGS) entry which is preliminary data.</text>
</comment>
<evidence type="ECO:0000313" key="3">
    <source>
        <dbReference type="Proteomes" id="UP000823941"/>
    </source>
</evidence>
<accession>A0ABQ7R0E7</accession>
<name>A0ABQ7R0E7_PLUXY</name>
<evidence type="ECO:0000256" key="1">
    <source>
        <dbReference type="SAM" id="SignalP"/>
    </source>
</evidence>
<dbReference type="Proteomes" id="UP000823941">
    <property type="component" value="Chromosome 5"/>
</dbReference>
<sequence length="184" mass="20594">MRHCCIIIVLDDIIMVICLDFFRELARDACSAGRRGRDFASRSCYRAIASPEPLKVKIQIINPRYTFSIQSTISVPHSPRRNETAHKFGSTREDCTARHPQLECEAAGSVRGAGGIRARHTAHTKARQEELPSCRLARACRSLLARRRMTSWAAANGGAVRGSPVGRERRWREAVARPPYAELP</sequence>
<proteinExistence type="predicted"/>
<feature type="signal peptide" evidence="1">
    <location>
        <begin position="1"/>
        <end position="18"/>
    </location>
</feature>
<organism evidence="2 3">
    <name type="scientific">Plutella xylostella</name>
    <name type="common">Diamondback moth</name>
    <name type="synonym">Plutella maculipennis</name>
    <dbReference type="NCBI Taxonomy" id="51655"/>
    <lineage>
        <taxon>Eukaryota</taxon>
        <taxon>Metazoa</taxon>
        <taxon>Ecdysozoa</taxon>
        <taxon>Arthropoda</taxon>
        <taxon>Hexapoda</taxon>
        <taxon>Insecta</taxon>
        <taxon>Pterygota</taxon>
        <taxon>Neoptera</taxon>
        <taxon>Endopterygota</taxon>
        <taxon>Lepidoptera</taxon>
        <taxon>Glossata</taxon>
        <taxon>Ditrysia</taxon>
        <taxon>Yponomeutoidea</taxon>
        <taxon>Plutellidae</taxon>
        <taxon>Plutella</taxon>
    </lineage>
</organism>
<feature type="chain" id="PRO_5045592425" evidence="1">
    <location>
        <begin position="19"/>
        <end position="184"/>
    </location>
</feature>
<keyword evidence="3" id="KW-1185">Reference proteome</keyword>
<evidence type="ECO:0000313" key="2">
    <source>
        <dbReference type="EMBL" id="KAG7310771.1"/>
    </source>
</evidence>